<proteinExistence type="predicted"/>
<keyword evidence="1" id="KW-0732">Signal</keyword>
<gene>
    <name evidence="2" type="ORF">BDV25DRAFT_144476</name>
</gene>
<dbReference type="Proteomes" id="UP000325780">
    <property type="component" value="Unassembled WGS sequence"/>
</dbReference>
<evidence type="ECO:0000313" key="3">
    <source>
        <dbReference type="Proteomes" id="UP000325780"/>
    </source>
</evidence>
<sequence>MQSILASALLALLISVQCVVSAPPNERGPNTLGPLEPADRLLPAGNMDPIWGMKEPLDIFDGNPQNTAHTRNKVTVRGECGRTVNTDLCEADPVEGNPWLQMTRSSTCHPDHPVRDLIGAC</sequence>
<feature type="signal peptide" evidence="1">
    <location>
        <begin position="1"/>
        <end position="21"/>
    </location>
</feature>
<dbReference type="AlphaFoldDB" id="A0A5N6THP5"/>
<protein>
    <submittedName>
        <fullName evidence="2">Uncharacterized protein</fullName>
    </submittedName>
</protein>
<feature type="chain" id="PRO_5024817860" evidence="1">
    <location>
        <begin position="22"/>
        <end position="121"/>
    </location>
</feature>
<dbReference type="EMBL" id="ML742327">
    <property type="protein sequence ID" value="KAE8145621.1"/>
    <property type="molecule type" value="Genomic_DNA"/>
</dbReference>
<name>A0A5N6THP5_ASPAV</name>
<evidence type="ECO:0000256" key="1">
    <source>
        <dbReference type="SAM" id="SignalP"/>
    </source>
</evidence>
<evidence type="ECO:0000313" key="2">
    <source>
        <dbReference type="EMBL" id="KAE8145621.1"/>
    </source>
</evidence>
<organism evidence="2 3">
    <name type="scientific">Aspergillus avenaceus</name>
    <dbReference type="NCBI Taxonomy" id="36643"/>
    <lineage>
        <taxon>Eukaryota</taxon>
        <taxon>Fungi</taxon>
        <taxon>Dikarya</taxon>
        <taxon>Ascomycota</taxon>
        <taxon>Pezizomycotina</taxon>
        <taxon>Eurotiomycetes</taxon>
        <taxon>Eurotiomycetidae</taxon>
        <taxon>Eurotiales</taxon>
        <taxon>Aspergillaceae</taxon>
        <taxon>Aspergillus</taxon>
        <taxon>Aspergillus subgen. Circumdati</taxon>
    </lineage>
</organism>
<accession>A0A5N6THP5</accession>
<keyword evidence="3" id="KW-1185">Reference proteome</keyword>
<reference evidence="2 3" key="1">
    <citation type="submission" date="2019-04" db="EMBL/GenBank/DDBJ databases">
        <title>Friends and foes A comparative genomics study of 23 Aspergillus species from section Flavi.</title>
        <authorList>
            <consortium name="DOE Joint Genome Institute"/>
            <person name="Kjaerbolling I."/>
            <person name="Vesth T."/>
            <person name="Frisvad J.C."/>
            <person name="Nybo J.L."/>
            <person name="Theobald S."/>
            <person name="Kildgaard S."/>
            <person name="Isbrandt T."/>
            <person name="Kuo A."/>
            <person name="Sato A."/>
            <person name="Lyhne E.K."/>
            <person name="Kogle M.E."/>
            <person name="Wiebenga A."/>
            <person name="Kun R.S."/>
            <person name="Lubbers R.J."/>
            <person name="Makela M.R."/>
            <person name="Barry K."/>
            <person name="Chovatia M."/>
            <person name="Clum A."/>
            <person name="Daum C."/>
            <person name="Haridas S."/>
            <person name="He G."/>
            <person name="LaButti K."/>
            <person name="Lipzen A."/>
            <person name="Mondo S."/>
            <person name="Riley R."/>
            <person name="Salamov A."/>
            <person name="Simmons B.A."/>
            <person name="Magnuson J.K."/>
            <person name="Henrissat B."/>
            <person name="Mortensen U.H."/>
            <person name="Larsen T.O."/>
            <person name="Devries R.P."/>
            <person name="Grigoriev I.V."/>
            <person name="Machida M."/>
            <person name="Baker S.E."/>
            <person name="Andersen M.R."/>
        </authorList>
    </citation>
    <scope>NUCLEOTIDE SEQUENCE [LARGE SCALE GENOMIC DNA]</scope>
    <source>
        <strain evidence="2 3">IBT 18842</strain>
    </source>
</reference>